<dbReference type="PANTHER" id="PTHR46648:SF1">
    <property type="entry name" value="ADENOSINE 5'-MONOPHOSPHORAMIDASE HNT1"/>
    <property type="match status" value="1"/>
</dbReference>
<evidence type="ECO:0000313" key="5">
    <source>
        <dbReference type="EMBL" id="GGM37081.1"/>
    </source>
</evidence>
<dbReference type="InterPro" id="IPR019808">
    <property type="entry name" value="Histidine_triad_CS"/>
</dbReference>
<dbReference type="PRINTS" id="PR00332">
    <property type="entry name" value="HISTRIAD"/>
</dbReference>
<keyword evidence="6" id="KW-1185">Reference proteome</keyword>
<feature type="active site" description="Tele-AMP-histidine intermediate" evidence="1">
    <location>
        <position position="81"/>
    </location>
</feature>
<name>A0A8H9L559_9MICO</name>
<evidence type="ECO:0000256" key="2">
    <source>
        <dbReference type="PIRSR" id="PIRSR601310-3"/>
    </source>
</evidence>
<dbReference type="EMBL" id="BMPT01000017">
    <property type="protein sequence ID" value="GGM37081.1"/>
    <property type="molecule type" value="Genomic_DNA"/>
</dbReference>
<evidence type="ECO:0000313" key="6">
    <source>
        <dbReference type="Proteomes" id="UP000655589"/>
    </source>
</evidence>
<dbReference type="PANTHER" id="PTHR46648">
    <property type="entry name" value="HIT FAMILY PROTEIN 1"/>
    <property type="match status" value="1"/>
</dbReference>
<dbReference type="GO" id="GO:0009117">
    <property type="term" value="P:nucleotide metabolic process"/>
    <property type="evidence" value="ECO:0007669"/>
    <property type="project" value="TreeGrafter"/>
</dbReference>
<dbReference type="Gene3D" id="3.30.428.10">
    <property type="entry name" value="HIT-like"/>
    <property type="match status" value="1"/>
</dbReference>
<dbReference type="PROSITE" id="PS51084">
    <property type="entry name" value="HIT_2"/>
    <property type="match status" value="1"/>
</dbReference>
<dbReference type="PROSITE" id="PS00892">
    <property type="entry name" value="HIT_1"/>
    <property type="match status" value="1"/>
</dbReference>
<evidence type="ECO:0000259" key="4">
    <source>
        <dbReference type="PROSITE" id="PS51084"/>
    </source>
</evidence>
<dbReference type="Pfam" id="PF01230">
    <property type="entry name" value="HIT"/>
    <property type="match status" value="1"/>
</dbReference>
<dbReference type="Proteomes" id="UP000655589">
    <property type="component" value="Unassembled WGS sequence"/>
</dbReference>
<reference evidence="5" key="2">
    <citation type="submission" date="2020-09" db="EMBL/GenBank/DDBJ databases">
        <authorList>
            <person name="Sun Q."/>
            <person name="Ohkuma M."/>
        </authorList>
    </citation>
    <scope>NUCLEOTIDE SEQUENCE</scope>
    <source>
        <strain evidence="5">JCM 3051</strain>
    </source>
</reference>
<gene>
    <name evidence="5" type="ORF">GCM10010102_35670</name>
</gene>
<reference evidence="5" key="1">
    <citation type="journal article" date="2014" name="Int. J. Syst. Evol. Microbiol.">
        <title>Complete genome sequence of Corynebacterium casei LMG S-19264T (=DSM 44701T), isolated from a smear-ripened cheese.</title>
        <authorList>
            <consortium name="US DOE Joint Genome Institute (JGI-PGF)"/>
            <person name="Walter F."/>
            <person name="Albersmeier A."/>
            <person name="Kalinowski J."/>
            <person name="Ruckert C."/>
        </authorList>
    </citation>
    <scope>NUCLEOTIDE SEQUENCE</scope>
    <source>
        <strain evidence="5">JCM 3051</strain>
    </source>
</reference>
<organism evidence="5 6">
    <name type="scientific">Promicromonospora citrea</name>
    <dbReference type="NCBI Taxonomy" id="43677"/>
    <lineage>
        <taxon>Bacteria</taxon>
        <taxon>Bacillati</taxon>
        <taxon>Actinomycetota</taxon>
        <taxon>Actinomycetes</taxon>
        <taxon>Micrococcales</taxon>
        <taxon>Promicromonosporaceae</taxon>
        <taxon>Promicromonospora</taxon>
    </lineage>
</organism>
<protein>
    <submittedName>
        <fullName evidence="5">Hypothetical histidine triad (HIT) protein</fullName>
    </submittedName>
</protein>
<dbReference type="InterPro" id="IPR001310">
    <property type="entry name" value="Histidine_triad_HIT"/>
</dbReference>
<evidence type="ECO:0000256" key="1">
    <source>
        <dbReference type="PIRSR" id="PIRSR601310-1"/>
    </source>
</evidence>
<dbReference type="GO" id="GO:0003824">
    <property type="term" value="F:catalytic activity"/>
    <property type="evidence" value="ECO:0007669"/>
    <property type="project" value="InterPro"/>
</dbReference>
<dbReference type="SUPFAM" id="SSF54197">
    <property type="entry name" value="HIT-like"/>
    <property type="match status" value="1"/>
</dbReference>
<dbReference type="InterPro" id="IPR036265">
    <property type="entry name" value="HIT-like_sf"/>
</dbReference>
<feature type="domain" description="HIT" evidence="4">
    <location>
        <begin position="1"/>
        <end position="94"/>
    </location>
</feature>
<feature type="short sequence motif" description="Histidine triad motif" evidence="2 3">
    <location>
        <begin position="79"/>
        <end position="83"/>
    </location>
</feature>
<comment type="caution">
    <text evidence="5">The sequence shown here is derived from an EMBL/GenBank/DDBJ whole genome shotgun (WGS) entry which is preliminary data.</text>
</comment>
<dbReference type="InterPro" id="IPR011146">
    <property type="entry name" value="HIT-like"/>
</dbReference>
<accession>A0A8H9L559</accession>
<proteinExistence type="predicted"/>
<dbReference type="AlphaFoldDB" id="A0A8H9L559"/>
<sequence>MHEDDRTLAFMNIAPATPGHLLVIPKAHATDLLDVPPDDLAASARTAQRIARRVTDVLGADGVNLVHATRPVAGQTVFHVHLHVLPRYVDDGVQGMWTPTPGDPEAIRSLGERLRGAGT</sequence>
<evidence type="ECO:0000256" key="3">
    <source>
        <dbReference type="PROSITE-ProRule" id="PRU00464"/>
    </source>
</evidence>